<evidence type="ECO:0000313" key="5">
    <source>
        <dbReference type="EMBL" id="QES20574.1"/>
    </source>
</evidence>
<dbReference type="SUPFAM" id="SSF53822">
    <property type="entry name" value="Periplasmic binding protein-like I"/>
    <property type="match status" value="1"/>
</dbReference>
<dbReference type="Gene3D" id="3.40.50.2300">
    <property type="match status" value="2"/>
</dbReference>
<name>A0A5P2AQN9_STRVZ</name>
<evidence type="ECO:0000259" key="4">
    <source>
        <dbReference type="Pfam" id="PF13458"/>
    </source>
</evidence>
<sequence>MTGRRLTSLLAYVTTAAAGASLLTGCGVLPGTTGGSREPVTVMTWAPDQTRATNMPGMPAMAQAYARWVNSQGGIDGHELRVLTCNEQNTGAGAAACARRAVREDVVAVVGSYSQNGSAFLGPLEAAGIPYIGGYGISEDEFTSSLSYPVNGGQASLIAGHGIQLAESCRKVSLVRPDTVAGDRLPDLLNSGLRKASHRSAVDIPAVEDAGEYTEQAGRARDKAGDENGCVTAVLGERTQTFFDSFRRLPSEGKKDGSGKKIDPVRISSVLGSVAQPVIDRTGGARSPFEGAFVTGWYPEASDKSWAPMRKVIQEHAFADNRVDPADAGVQTTWIAYTVLKSVIEGLDKDRISPEQITHALDRGARVDTGGLTPSLRWKYEDLLGAPGLTRVVNHQVTFQVVRQGRLVAEKPGFVDVGETVLSAP</sequence>
<protein>
    <recommendedName>
        <fullName evidence="4">Leucine-binding protein domain-containing protein</fullName>
    </recommendedName>
</protein>
<feature type="domain" description="Leucine-binding protein" evidence="4">
    <location>
        <begin position="52"/>
        <end position="362"/>
    </location>
</feature>
<feature type="chain" id="PRO_5038686503" description="Leucine-binding protein domain-containing protein" evidence="3">
    <location>
        <begin position="21"/>
        <end position="425"/>
    </location>
</feature>
<dbReference type="EMBL" id="CP029194">
    <property type="protein sequence ID" value="QES20574.1"/>
    <property type="molecule type" value="Genomic_DNA"/>
</dbReference>
<dbReference type="Proteomes" id="UP000324106">
    <property type="component" value="Chromosome"/>
</dbReference>
<evidence type="ECO:0000256" key="1">
    <source>
        <dbReference type="ARBA" id="ARBA00010062"/>
    </source>
</evidence>
<dbReference type="Pfam" id="PF13458">
    <property type="entry name" value="Peripla_BP_6"/>
    <property type="match status" value="1"/>
</dbReference>
<evidence type="ECO:0000256" key="2">
    <source>
        <dbReference type="ARBA" id="ARBA00022729"/>
    </source>
</evidence>
<comment type="similarity">
    <text evidence="1">Belongs to the leucine-binding protein family.</text>
</comment>
<feature type="signal peptide" evidence="3">
    <location>
        <begin position="1"/>
        <end position="20"/>
    </location>
</feature>
<organism evidence="5 6">
    <name type="scientific">Streptomyces venezuelae</name>
    <dbReference type="NCBI Taxonomy" id="54571"/>
    <lineage>
        <taxon>Bacteria</taxon>
        <taxon>Bacillati</taxon>
        <taxon>Actinomycetota</taxon>
        <taxon>Actinomycetes</taxon>
        <taxon>Kitasatosporales</taxon>
        <taxon>Streptomycetaceae</taxon>
        <taxon>Streptomyces</taxon>
    </lineage>
</organism>
<dbReference type="PROSITE" id="PS51257">
    <property type="entry name" value="PROKAR_LIPOPROTEIN"/>
    <property type="match status" value="1"/>
</dbReference>
<evidence type="ECO:0000313" key="6">
    <source>
        <dbReference type="Proteomes" id="UP000324106"/>
    </source>
</evidence>
<evidence type="ECO:0000256" key="3">
    <source>
        <dbReference type="SAM" id="SignalP"/>
    </source>
</evidence>
<reference evidence="5 6" key="1">
    <citation type="submission" date="2018-05" db="EMBL/GenBank/DDBJ databases">
        <title>Streptomyces venezuelae.</title>
        <authorList>
            <person name="Kim W."/>
            <person name="Lee N."/>
            <person name="Cho B.-K."/>
        </authorList>
    </citation>
    <scope>NUCLEOTIDE SEQUENCE [LARGE SCALE GENOMIC DNA]</scope>
    <source>
        <strain evidence="5 6">ATCC 15068</strain>
    </source>
</reference>
<keyword evidence="2 3" id="KW-0732">Signal</keyword>
<accession>A0A5P2AQN9</accession>
<dbReference type="InterPro" id="IPR028082">
    <property type="entry name" value="Peripla_BP_I"/>
</dbReference>
<dbReference type="AlphaFoldDB" id="A0A5P2AQN9"/>
<gene>
    <name evidence="5" type="ORF">DEJ46_16815</name>
</gene>
<dbReference type="RefSeq" id="WP_150267349.1">
    <property type="nucleotide sequence ID" value="NZ_CP029194.1"/>
</dbReference>
<dbReference type="OrthoDB" id="3205678at2"/>
<proteinExistence type="inferred from homology"/>
<dbReference type="InterPro" id="IPR028081">
    <property type="entry name" value="Leu-bd"/>
</dbReference>